<dbReference type="InterPro" id="IPR011055">
    <property type="entry name" value="Dup_hybrid_motif"/>
</dbReference>
<comment type="similarity">
    <text evidence="4">Belongs to the glycosyl hydrolase 24 family.</text>
</comment>
<dbReference type="PaxDb" id="195103-CPF_1574"/>
<feature type="domain" description="Tail spike" evidence="6">
    <location>
        <begin position="105"/>
        <end position="372"/>
    </location>
</feature>
<protein>
    <recommendedName>
        <fullName evidence="4">Lysozyme</fullName>
        <ecNumber evidence="4">3.2.1.17</ecNumber>
    </recommendedName>
</protein>
<dbReference type="Pfam" id="PF01551">
    <property type="entry name" value="Peptidase_M23"/>
    <property type="match status" value="1"/>
</dbReference>
<feature type="domain" description="M23ase beta-sheet core" evidence="5">
    <location>
        <begin position="914"/>
        <end position="1008"/>
    </location>
</feature>
<dbReference type="SUPFAM" id="SSF51261">
    <property type="entry name" value="Duplicated hybrid motif"/>
    <property type="match status" value="1"/>
</dbReference>
<dbReference type="InterPro" id="IPR023346">
    <property type="entry name" value="Lysozyme-like_dom_sf"/>
</dbReference>
<gene>
    <name evidence="7" type="ordered locus">CPF_1574</name>
</gene>
<dbReference type="HOGENOM" id="CLU_298564_0_0_9"/>
<evidence type="ECO:0000259" key="6">
    <source>
        <dbReference type="Pfam" id="PF06605"/>
    </source>
</evidence>
<dbReference type="InterPro" id="IPR007119">
    <property type="entry name" value="Phage_tail_spike_N"/>
</dbReference>
<dbReference type="Gene3D" id="2.70.70.10">
    <property type="entry name" value="Glucose Permease (Domain IIA)"/>
    <property type="match status" value="1"/>
</dbReference>
<dbReference type="InterPro" id="IPR016047">
    <property type="entry name" value="M23ase_b-sheet_dom"/>
</dbReference>
<dbReference type="GO" id="GO:0016998">
    <property type="term" value="P:cell wall macromolecule catabolic process"/>
    <property type="evidence" value="ECO:0007669"/>
    <property type="project" value="InterPro"/>
</dbReference>
<evidence type="ECO:0000256" key="3">
    <source>
        <dbReference type="ARBA" id="ARBA00022729"/>
    </source>
</evidence>
<dbReference type="GO" id="GO:0042742">
    <property type="term" value="P:defense response to bacterium"/>
    <property type="evidence" value="ECO:0007669"/>
    <property type="project" value="UniProtKB-KW"/>
</dbReference>
<proteinExistence type="inferred from homology"/>
<keyword evidence="1 4" id="KW-0929">Antimicrobial</keyword>
<dbReference type="SUPFAM" id="SSF53955">
    <property type="entry name" value="Lysozyme-like"/>
    <property type="match status" value="1"/>
</dbReference>
<dbReference type="GO" id="GO:0031640">
    <property type="term" value="P:killing of cells of another organism"/>
    <property type="evidence" value="ECO:0007669"/>
    <property type="project" value="UniProtKB-KW"/>
</dbReference>
<dbReference type="Gene3D" id="1.10.530.40">
    <property type="match status" value="1"/>
</dbReference>
<dbReference type="GO" id="GO:0004222">
    <property type="term" value="F:metalloendopeptidase activity"/>
    <property type="evidence" value="ECO:0007669"/>
    <property type="project" value="TreeGrafter"/>
</dbReference>
<dbReference type="EC" id="3.2.1.17" evidence="4"/>
<dbReference type="Proteomes" id="UP000001823">
    <property type="component" value="Chromosome"/>
</dbReference>
<dbReference type="CDD" id="cd12797">
    <property type="entry name" value="M23_peptidase"/>
    <property type="match status" value="1"/>
</dbReference>
<dbReference type="InterPro" id="IPR002196">
    <property type="entry name" value="Glyco_hydro_24"/>
</dbReference>
<dbReference type="GO" id="GO:0009253">
    <property type="term" value="P:peptidoglycan catabolic process"/>
    <property type="evidence" value="ECO:0007669"/>
    <property type="project" value="InterPro"/>
</dbReference>
<keyword evidence="3" id="KW-0732">Signal</keyword>
<evidence type="ECO:0000256" key="4">
    <source>
        <dbReference type="RuleBase" id="RU003788"/>
    </source>
</evidence>
<keyword evidence="4" id="KW-0326">Glycosidase</keyword>
<evidence type="ECO:0000256" key="1">
    <source>
        <dbReference type="ARBA" id="ARBA00022529"/>
    </source>
</evidence>
<dbReference type="InterPro" id="IPR050570">
    <property type="entry name" value="Cell_wall_metabolism_enzyme"/>
</dbReference>
<reference evidence="7 8" key="1">
    <citation type="journal article" date="2006" name="Genome Res.">
        <title>Skewed genomic variability in strains of the toxigenic bacterial pathogen, Clostridium perfringens.</title>
        <authorList>
            <person name="Myers G.S."/>
            <person name="Rasko D.A."/>
            <person name="Cheung J.K."/>
            <person name="Ravel J."/>
            <person name="Seshadri R."/>
            <person name="Deboy R.T."/>
            <person name="Ren Q."/>
            <person name="Varga J."/>
            <person name="Awad M.M."/>
            <person name="Brinkac L.M."/>
            <person name="Daugherty S.C."/>
            <person name="Haft D.H."/>
            <person name="Dodson R.J."/>
            <person name="Madupu R."/>
            <person name="Nelson W.C."/>
            <person name="Rosovitz M.J."/>
            <person name="Sullivan S.A."/>
            <person name="Khouri H."/>
            <person name="Dimitrov G.I."/>
            <person name="Watkins K.L."/>
            <person name="Mulligan S."/>
            <person name="Benton J."/>
            <person name="Radune D."/>
            <person name="Fisher D.J."/>
            <person name="Atkins H.S."/>
            <person name="Hiscox T."/>
            <person name="Jost B.H."/>
            <person name="Billington S.J."/>
            <person name="Songer J.G."/>
            <person name="McClane B.A."/>
            <person name="Titball R.W."/>
            <person name="Rood J.I."/>
            <person name="Melville S.B."/>
            <person name="Paulsen I.T."/>
        </authorList>
    </citation>
    <scope>NUCLEOTIDE SEQUENCE [LARGE SCALE GENOMIC DNA]</scope>
    <source>
        <strain evidence="8">ATCC 13124 / DSM 756 / JCM 1290 / NCIMB 6125 / NCTC 8237 / S 107 / Type A</strain>
    </source>
</reference>
<dbReference type="eggNOG" id="COG0739">
    <property type="taxonomic scope" value="Bacteria"/>
</dbReference>
<keyword evidence="4" id="KW-0378">Hydrolase</keyword>
<dbReference type="InterPro" id="IPR023347">
    <property type="entry name" value="Lysozyme_dom_sf"/>
</dbReference>
<name>A0A0H2YUZ1_CLOP1</name>
<dbReference type="PANTHER" id="PTHR21666:SF289">
    <property type="entry name" value="L-ALA--D-GLU ENDOPEPTIDASE"/>
    <property type="match status" value="1"/>
</dbReference>
<accession>A0A0H2YUZ1</accession>
<dbReference type="KEGG" id="cpf:CPF_1574"/>
<dbReference type="GO" id="GO:0003796">
    <property type="term" value="F:lysozyme activity"/>
    <property type="evidence" value="ECO:0007669"/>
    <property type="project" value="UniProtKB-EC"/>
</dbReference>
<dbReference type="InterPro" id="IPR010572">
    <property type="entry name" value="Tail_dom"/>
</dbReference>
<keyword evidence="2 4" id="KW-0081">Bacteriolytic enzyme</keyword>
<evidence type="ECO:0000256" key="2">
    <source>
        <dbReference type="ARBA" id="ARBA00022638"/>
    </source>
</evidence>
<dbReference type="Pfam" id="PF00959">
    <property type="entry name" value="Phage_lysozyme"/>
    <property type="match status" value="1"/>
</dbReference>
<dbReference type="STRING" id="195103.CPF_1574"/>
<dbReference type="Pfam" id="PF06605">
    <property type="entry name" value="Prophage_tail"/>
    <property type="match status" value="1"/>
</dbReference>
<evidence type="ECO:0000313" key="7">
    <source>
        <dbReference type="EMBL" id="ABG84638.1"/>
    </source>
</evidence>
<organism evidence="7 8">
    <name type="scientific">Clostridium perfringens (strain ATCC 13124 / DSM 756 / JCM 1290 / NCIMB 6125 / NCTC 8237 / Type A)</name>
    <dbReference type="NCBI Taxonomy" id="195103"/>
    <lineage>
        <taxon>Bacteria</taxon>
        <taxon>Bacillati</taxon>
        <taxon>Bacillota</taxon>
        <taxon>Clostridia</taxon>
        <taxon>Eubacteriales</taxon>
        <taxon>Clostridiaceae</taxon>
        <taxon>Clostridium</taxon>
    </lineage>
</organism>
<dbReference type="PANTHER" id="PTHR21666">
    <property type="entry name" value="PEPTIDASE-RELATED"/>
    <property type="match status" value="1"/>
</dbReference>
<evidence type="ECO:0000259" key="5">
    <source>
        <dbReference type="Pfam" id="PF01551"/>
    </source>
</evidence>
<comment type="catalytic activity">
    <reaction evidence="4">
        <text>Hydrolysis of (1-&gt;4)-beta-linkages between N-acetylmuramic acid and N-acetyl-D-glucosamine residues in a peptidoglycan and between N-acetyl-D-glucosamine residues in chitodextrins.</text>
        <dbReference type="EC" id="3.2.1.17"/>
    </reaction>
</comment>
<dbReference type="EMBL" id="CP000246">
    <property type="protein sequence ID" value="ABG84638.1"/>
    <property type="molecule type" value="Genomic_DNA"/>
</dbReference>
<sequence>MGKVQLYKFNNKNFVNNGDMILEPSKCTLKMELVTGLNEVAMEHEYDEEERWKYISRDDVIKVSTPYKKIPEQLYRIYDIEKNLDYMSVKARHIFYDLVDIYIKDLTREENIFDVRCVNCNGQQALDKILKGTEFKGHSDIEKIATSYYFRKKIVQAIGGDDKENSFLSRWGGELFLNNFDIYLNKRVGEDNNVRIAYKKNLTGLVETIDMDSLITRVIPTGYDGICISGTTPWVDSPLINNYSHVFESEQRFEDIKLKGTPNNKGENAEGFDTQEQVNEALKNKGKELISKGIDKPLVNYSVQFIPLSSTEEYKEYKSLEEILLGDTVYIEHKPLDINIKARCISLEYDCLNEEMLNCEIGNYLDTYASAQADKSVTFDTIAGSFDGDGNLGGENIIGAINAMKAPLLAQRDRAKKLDIVAWIQEVLDPNDPDFGCVQGGTKGILLSDKRLSDNSGWDFKTAITPKGIIADELIGILTTVLIRNMDKSFEIDLKKPGGALFRNNGKDAIKIENNMIKLYNWKKNGDYIGALMSLVQGDDENKPLIGLANDIDSAMSLGYAVEGKTKVPSYIALDKYNILDDSGGKPVRIYEEVDFKGNKVYNIDIRSDNGTNSIHVGDHFINITTPDNEIVVAGSGTRIGKDKSLYYDARTGELRCNDLVLDGVIKNTSGTTVFDPNSPIGGGVDTLGNVSKGIPSRKYFRYVKGIEGLQQYPGNIGDGQITYGYGVTKANEPTYFAKLGNPPCSEETASKVLFELIPDRYGSLVKNQMLKDGLDLSKVNINVFDAFVDLCYNSGYYNSRMYRAWIRGASIDEIYNDWLTYATMPGTIFEKGLKRRRKEEAEMFKNANYIMSPIGILNASGNQIGTVKGDGYFPPIESSNFKTINNEYGNGWIIPVSNGHVTATFPYYPSGAQHSGIDFGVPIGTPVRASKSGKVIKRRELTTSYGKYLFIDHGGGLVTIYAHNSELLVNEGDTVKAGQVISRSGNTGNSSGPHCHWELRVNGTAQNIAPSLKVGDLV</sequence>
<dbReference type="eggNOG" id="COG4926">
    <property type="taxonomic scope" value="Bacteria"/>
</dbReference>
<dbReference type="NCBIfam" id="TIGR01665">
    <property type="entry name" value="put_anti_recept"/>
    <property type="match status" value="1"/>
</dbReference>
<keyword evidence="8" id="KW-1185">Reference proteome</keyword>
<dbReference type="AlphaFoldDB" id="A0A0H2YUZ1"/>
<evidence type="ECO:0000313" key="8">
    <source>
        <dbReference type="Proteomes" id="UP000001823"/>
    </source>
</evidence>